<accession>A0AAE0C754</accession>
<protein>
    <submittedName>
        <fullName evidence="1">Uncharacterized protein</fullName>
    </submittedName>
</protein>
<evidence type="ECO:0000313" key="1">
    <source>
        <dbReference type="EMBL" id="KAK3249661.1"/>
    </source>
</evidence>
<keyword evidence="2" id="KW-1185">Reference proteome</keyword>
<reference evidence="1 2" key="1">
    <citation type="journal article" date="2015" name="Genome Biol. Evol.">
        <title>Comparative Genomics of a Bacterivorous Green Alga Reveals Evolutionary Causalities and Consequences of Phago-Mixotrophic Mode of Nutrition.</title>
        <authorList>
            <person name="Burns J.A."/>
            <person name="Paasch A."/>
            <person name="Narechania A."/>
            <person name="Kim E."/>
        </authorList>
    </citation>
    <scope>NUCLEOTIDE SEQUENCE [LARGE SCALE GENOMIC DNA]</scope>
    <source>
        <strain evidence="1 2">PLY_AMNH</strain>
    </source>
</reference>
<dbReference type="AlphaFoldDB" id="A0AAE0C754"/>
<evidence type="ECO:0000313" key="2">
    <source>
        <dbReference type="Proteomes" id="UP001190700"/>
    </source>
</evidence>
<gene>
    <name evidence="1" type="ORF">CYMTET_40941</name>
</gene>
<sequence>MTTFAQELHIAENAPAWCGGAEVRVPEGRADHIHEFIRLVARDASDAGPTLVLCELRDLKTWTAAATDGGLRVARPADNLWRYPGNAWLPRHAHGNLYLATHMQHAGMRDAYASYANFVWHRLVVDDAQTLEQDIIVTRRGQAVSDTACTRRWMCVRKKQKRRSNQDAHKYFHL</sequence>
<proteinExistence type="predicted"/>
<dbReference type="EMBL" id="LGRX02027229">
    <property type="protein sequence ID" value="KAK3249661.1"/>
    <property type="molecule type" value="Genomic_DNA"/>
</dbReference>
<organism evidence="1 2">
    <name type="scientific">Cymbomonas tetramitiformis</name>
    <dbReference type="NCBI Taxonomy" id="36881"/>
    <lineage>
        <taxon>Eukaryota</taxon>
        <taxon>Viridiplantae</taxon>
        <taxon>Chlorophyta</taxon>
        <taxon>Pyramimonadophyceae</taxon>
        <taxon>Pyramimonadales</taxon>
        <taxon>Pyramimonadaceae</taxon>
        <taxon>Cymbomonas</taxon>
    </lineage>
</organism>
<dbReference type="Proteomes" id="UP001190700">
    <property type="component" value="Unassembled WGS sequence"/>
</dbReference>
<name>A0AAE0C754_9CHLO</name>
<comment type="caution">
    <text evidence="1">The sequence shown here is derived from an EMBL/GenBank/DDBJ whole genome shotgun (WGS) entry which is preliminary data.</text>
</comment>